<dbReference type="RefSeq" id="WP_105871493.1">
    <property type="nucleotide sequence ID" value="NZ_PVLV01000554.1"/>
</dbReference>
<keyword evidence="3" id="KW-1185">Reference proteome</keyword>
<dbReference type="SUPFAM" id="SSF53474">
    <property type="entry name" value="alpha/beta-Hydrolases"/>
    <property type="match status" value="1"/>
</dbReference>
<evidence type="ECO:0000313" key="2">
    <source>
        <dbReference type="EMBL" id="PRH76191.1"/>
    </source>
</evidence>
<dbReference type="AlphaFoldDB" id="A0A2S9PP62"/>
<proteinExistence type="predicted"/>
<dbReference type="InterPro" id="IPR010427">
    <property type="entry name" value="DUF1023"/>
</dbReference>
<protein>
    <recommendedName>
        <fullName evidence="1">DUF1023 domain-containing protein</fullName>
    </recommendedName>
</protein>
<feature type="domain" description="DUF1023" evidence="1">
    <location>
        <begin position="326"/>
        <end position="492"/>
    </location>
</feature>
<organism evidence="2 3">
    <name type="scientific">Streptomyces solincola</name>
    <dbReference type="NCBI Taxonomy" id="2100817"/>
    <lineage>
        <taxon>Bacteria</taxon>
        <taxon>Bacillati</taxon>
        <taxon>Actinomycetota</taxon>
        <taxon>Actinomycetes</taxon>
        <taxon>Kitasatosporales</taxon>
        <taxon>Streptomycetaceae</taxon>
        <taxon>Streptomyces</taxon>
    </lineage>
</organism>
<reference evidence="2 3" key="1">
    <citation type="submission" date="2018-03" db="EMBL/GenBank/DDBJ databases">
        <title>Novel Streptomyces sp. from soil.</title>
        <authorList>
            <person name="Tan G.Y.A."/>
            <person name="Lee Z.Y."/>
        </authorList>
    </citation>
    <scope>NUCLEOTIDE SEQUENCE [LARGE SCALE GENOMIC DNA]</scope>
    <source>
        <strain evidence="2 3">ST5x</strain>
    </source>
</reference>
<dbReference type="Proteomes" id="UP000239322">
    <property type="component" value="Unassembled WGS sequence"/>
</dbReference>
<name>A0A2S9PP62_9ACTN</name>
<comment type="caution">
    <text evidence="2">The sequence shown here is derived from an EMBL/GenBank/DDBJ whole genome shotgun (WGS) entry which is preliminary data.</text>
</comment>
<sequence length="585" mass="62319">MTGTALTWQRLRDLTPADFEAAGNRWHAVSNRAAADAVRVGQALTAPLRETQRGEAATAAVRRLERLRRNYEYVRTECGLVRTTLNGLATDLAEPQRRLRQALDEAAELRFTVHPDGSVAYPASTVDTLLGSQDTPAGRADGRGALPLDLAPGPAVRPLNPHADKAQALADSIARAVRAAVEIDARYARTLHGLRAAKGLDVTQAVLADVRRDAADVRATARDYLVGLIPYEGSPAERKAWWDALPDEQRQEFLRIAPDLIGDLDGIPATIRDQANRTYLPILMAELASRGDPESQTKLEALRLIQDRLAQPGGLPMYLLDIGAEGNGRAVVAYGNPDTSRHVATYVPGLGTKLDAEFVEDTMVRAEDTALGAQDIDPSSASIIWLGYDAPLSADVASTGDADRGAPAYNSFMSGLTATNEAGNPHFTAIGHSYGSLTVGTAARQSGGIPGVDDIILLGSPGVGVQKAEDLGVGRDHVFVGAAENDPVTHLPAKDEALLAGPGAVIYGDVYDKNNDDLYFGKDPSSEAFGAQRFKTDPGPMPVMELGGFQAHSQYFTPGLDSESASNIARVVGGTSHRVTEEERR</sequence>
<dbReference type="Pfam" id="PF06259">
    <property type="entry name" value="Abhydrolase_8"/>
    <property type="match status" value="1"/>
</dbReference>
<dbReference type="EMBL" id="PVLV01000554">
    <property type="protein sequence ID" value="PRH76191.1"/>
    <property type="molecule type" value="Genomic_DNA"/>
</dbReference>
<evidence type="ECO:0000313" key="3">
    <source>
        <dbReference type="Proteomes" id="UP000239322"/>
    </source>
</evidence>
<accession>A0A2S9PP62</accession>
<dbReference type="InterPro" id="IPR029058">
    <property type="entry name" value="AB_hydrolase_fold"/>
</dbReference>
<gene>
    <name evidence="2" type="ORF">C6N75_26975</name>
</gene>
<evidence type="ECO:0000259" key="1">
    <source>
        <dbReference type="Pfam" id="PF06259"/>
    </source>
</evidence>
<dbReference type="OrthoDB" id="5969911at2"/>